<keyword evidence="5 8" id="KW-0472">Membrane</keyword>
<evidence type="ECO:0000256" key="2">
    <source>
        <dbReference type="ARBA" id="ARBA00022448"/>
    </source>
</evidence>
<dbReference type="SUPFAM" id="SSF103473">
    <property type="entry name" value="MFS general substrate transporter"/>
    <property type="match status" value="1"/>
</dbReference>
<protein>
    <submittedName>
        <fullName evidence="10">Major facilitator superfamily (MFS) profile domain-containing protein</fullName>
    </submittedName>
</protein>
<dbReference type="InterPro" id="IPR036259">
    <property type="entry name" value="MFS_trans_sf"/>
</dbReference>
<evidence type="ECO:0000256" key="1">
    <source>
        <dbReference type="ARBA" id="ARBA00004141"/>
    </source>
</evidence>
<dbReference type="InterPro" id="IPR011701">
    <property type="entry name" value="MFS"/>
</dbReference>
<keyword evidence="11" id="KW-1185">Reference proteome</keyword>
<comment type="caution">
    <text evidence="10">The sequence shown here is derived from an EMBL/GenBank/DDBJ whole genome shotgun (WGS) entry which is preliminary data.</text>
</comment>
<feature type="transmembrane region" description="Helical" evidence="8">
    <location>
        <begin position="289"/>
        <end position="312"/>
    </location>
</feature>
<dbReference type="Proteomes" id="UP001408356">
    <property type="component" value="Unassembled WGS sequence"/>
</dbReference>
<feature type="transmembrane region" description="Helical" evidence="8">
    <location>
        <begin position="93"/>
        <end position="113"/>
    </location>
</feature>
<dbReference type="Gene3D" id="1.20.1250.20">
    <property type="entry name" value="MFS general substrate transporter like domains"/>
    <property type="match status" value="2"/>
</dbReference>
<sequence>MDNMDDSKIEAVGPHAQRHEMDGLDVTGNRTEAAYGNEIDPVLEKRVLRKLDRRLIPLVTALYLVAFLDRSNIGNAETAGMAEDLGFDDAHYQWLLTIFYIPYIIFEFCALMWKLIPPHIWAFCCVLVWGIASTLQAAAFNWQGLMACRFFLAASEAGYGPGIPYLLSFFYKRHELGFRCGIFLSAAPLATTFAGALAYGITSGHPRIENWRLLFIVEGIPSVLLAFIAFFFLPDSPDKAKFLNEEDRQVTRARAIQQTGTEGAARVGHVNFKEVFAALADVKTWIPPLMYFSCNVSFSSLPVFLPTILTSMGFSSINAQGLTAPPYFLAFIICIVTTWIADKTRQRAYMLITLSVIGGVGYILLATVKSVGVRYFGVFLAAAGVFPAIANILPWTINNQGSDSKRGSGIALLNIVGQCGPLLGTRIFPTTEKPYYVKGMSICAAFMFFNALLALILRIWLARENKQFEKRDAAARAGGFDPAKGQTGVENEGFIMLAKLNTPGGKCHIDWLLSTEAIMYRTCMQRALDSHQKRTVCPTCFHNWRQAGGATQCVPPHDCIATGNRSDDELAWQVVLARKSGERRAQIKIDQGGMKMFLNGARACHPTTPLSPPTRDVLNLAIRSFTAESEMQVIHQESPSLKIRDWGGWMDALPSLSAGCGNDILNSAIMALAASITTHKADLRPSKASYLGAYGTALRKLQVALRTFNPSNRFMVLATIICLYTAALMLPIEENTLSRQVHHKGVQELFQAIGPEGFIPVATHKLFAGFRGSIIFEAIYMRRRSFTSHHDWKTLPFKLQGQNIIQRLLTIAADIPPLLERFDSLDRVKGPKLELSALALSSDFRTIICHIDHVFAMEADAPSYWQLFPENPESRYRFAKLSTASVYLNYWLICAICFIHLHLLRVRYGAMDPAYASVSSEEGSSPLDKAVENATNIYRSMDFVLQDEMRIQGPASRIFTARVAYDILKFDGSRSAKTLAGFHSIMERFEVIGFKIRSLPDDRPFWSLGTACRAIFSGPKAQMRKRKSIRKEIVDHKNALRSLNDIGTDSVVAIVRALLERQVFESDLKARLEFPELFQSSPERDALREASELEAVQSVRESFEQGVSDGEDDEEDELPWLDRDVKAATNDNVSGHSPNPSLVAAPQPTSAAATIPSLHPVRLSYKAQHLLLTEAQFILEECFYDFASQWLPFLLVDEKCDCAVAIELNYWSHLYRKHVEQIPLKALNLKGSKFDSTMAAINPLRRSAVHRIKLTGSDVQNLIKAGVAVALLLRDNQRAALLEEISAELSNKITSMELMKNDAEKTAVAKLEEIQKKREELDREEAAAIANMLKQDAENTATIGTLIEESVGRLLSIPRPEDVPNDGDGDADIDVDENEGDEAGEDYYSTSDDLGDSYQEPHEVHEIHEGLIRLGISGCSK</sequence>
<feature type="transmembrane region" description="Helical" evidence="8">
    <location>
        <begin position="348"/>
        <end position="368"/>
    </location>
</feature>
<comment type="subcellular location">
    <subcellularLocation>
        <location evidence="1">Membrane</location>
        <topology evidence="1">Multi-pass membrane protein</topology>
    </subcellularLocation>
</comment>
<reference evidence="10 11" key="1">
    <citation type="journal article" date="2024" name="J. Plant Pathol.">
        <title>Sequence and assembly of the genome of Seiridium unicorne, isolate CBS 538.82, causal agent of cypress canker disease.</title>
        <authorList>
            <person name="Scali E."/>
            <person name="Rocca G.D."/>
            <person name="Danti R."/>
            <person name="Garbelotto M."/>
            <person name="Barberini S."/>
            <person name="Baroncelli R."/>
            <person name="Emiliani G."/>
        </authorList>
    </citation>
    <scope>NUCLEOTIDE SEQUENCE [LARGE SCALE GENOMIC DNA]</scope>
    <source>
        <strain evidence="10 11">BM-138-508</strain>
    </source>
</reference>
<evidence type="ECO:0000313" key="11">
    <source>
        <dbReference type="Proteomes" id="UP001408356"/>
    </source>
</evidence>
<name>A0ABR2UZB1_9PEZI</name>
<feature type="coiled-coil region" evidence="6">
    <location>
        <begin position="1300"/>
        <end position="1331"/>
    </location>
</feature>
<evidence type="ECO:0000256" key="6">
    <source>
        <dbReference type="SAM" id="Coils"/>
    </source>
</evidence>
<dbReference type="EMBL" id="JARVKF010000268">
    <property type="protein sequence ID" value="KAK9420025.1"/>
    <property type="molecule type" value="Genomic_DNA"/>
</dbReference>
<evidence type="ECO:0000256" key="3">
    <source>
        <dbReference type="ARBA" id="ARBA00022692"/>
    </source>
</evidence>
<keyword evidence="4 8" id="KW-1133">Transmembrane helix</keyword>
<feature type="transmembrane region" description="Helical" evidence="8">
    <location>
        <begin position="714"/>
        <end position="732"/>
    </location>
</feature>
<feature type="transmembrane region" description="Helical" evidence="8">
    <location>
        <begin position="55"/>
        <end position="73"/>
    </location>
</feature>
<feature type="transmembrane region" description="Helical" evidence="8">
    <location>
        <begin position="435"/>
        <end position="461"/>
    </location>
</feature>
<dbReference type="PANTHER" id="PTHR43791">
    <property type="entry name" value="PERMEASE-RELATED"/>
    <property type="match status" value="1"/>
</dbReference>
<evidence type="ECO:0000256" key="5">
    <source>
        <dbReference type="ARBA" id="ARBA00023136"/>
    </source>
</evidence>
<feature type="transmembrane region" description="Helical" evidence="8">
    <location>
        <begin position="324"/>
        <end position="341"/>
    </location>
</feature>
<feature type="transmembrane region" description="Helical" evidence="8">
    <location>
        <begin position="374"/>
        <end position="397"/>
    </location>
</feature>
<feature type="transmembrane region" description="Helical" evidence="8">
    <location>
        <begin position="182"/>
        <end position="201"/>
    </location>
</feature>
<keyword evidence="2" id="KW-0813">Transport</keyword>
<evidence type="ECO:0000256" key="4">
    <source>
        <dbReference type="ARBA" id="ARBA00022989"/>
    </source>
</evidence>
<dbReference type="Pfam" id="PF07690">
    <property type="entry name" value="MFS_1"/>
    <property type="match status" value="1"/>
</dbReference>
<keyword evidence="6" id="KW-0175">Coiled coil</keyword>
<dbReference type="PANTHER" id="PTHR43791:SF36">
    <property type="entry name" value="TRANSPORTER, PUTATIVE (AFU_ORTHOLOGUE AFUA_6G08340)-RELATED"/>
    <property type="match status" value="1"/>
</dbReference>
<evidence type="ECO:0000256" key="8">
    <source>
        <dbReference type="SAM" id="Phobius"/>
    </source>
</evidence>
<feature type="region of interest" description="Disordered" evidence="7">
    <location>
        <begin position="1355"/>
        <end position="1398"/>
    </location>
</feature>
<keyword evidence="3 8" id="KW-0812">Transmembrane</keyword>
<accession>A0ABR2UZB1</accession>
<organism evidence="10 11">
    <name type="scientific">Seiridium unicorne</name>
    <dbReference type="NCBI Taxonomy" id="138068"/>
    <lineage>
        <taxon>Eukaryota</taxon>
        <taxon>Fungi</taxon>
        <taxon>Dikarya</taxon>
        <taxon>Ascomycota</taxon>
        <taxon>Pezizomycotina</taxon>
        <taxon>Sordariomycetes</taxon>
        <taxon>Xylariomycetidae</taxon>
        <taxon>Amphisphaeriales</taxon>
        <taxon>Sporocadaceae</taxon>
        <taxon>Seiridium</taxon>
    </lineage>
</organism>
<dbReference type="PROSITE" id="PS50850">
    <property type="entry name" value="MFS"/>
    <property type="match status" value="1"/>
</dbReference>
<feature type="transmembrane region" description="Helical" evidence="8">
    <location>
        <begin position="150"/>
        <end position="170"/>
    </location>
</feature>
<feature type="domain" description="Major facilitator superfamily (MFS) profile" evidence="9">
    <location>
        <begin position="55"/>
        <end position="466"/>
    </location>
</feature>
<proteinExistence type="predicted"/>
<feature type="transmembrane region" description="Helical" evidence="8">
    <location>
        <begin position="409"/>
        <end position="429"/>
    </location>
</feature>
<dbReference type="InterPro" id="IPR020846">
    <property type="entry name" value="MFS_dom"/>
</dbReference>
<evidence type="ECO:0000259" key="9">
    <source>
        <dbReference type="PROSITE" id="PS50850"/>
    </source>
</evidence>
<feature type="transmembrane region" description="Helical" evidence="8">
    <location>
        <begin position="213"/>
        <end position="233"/>
    </location>
</feature>
<feature type="transmembrane region" description="Helical" evidence="8">
    <location>
        <begin position="120"/>
        <end position="138"/>
    </location>
</feature>
<feature type="compositionally biased region" description="Acidic residues" evidence="7">
    <location>
        <begin position="1363"/>
        <end position="1385"/>
    </location>
</feature>
<gene>
    <name evidence="10" type="ORF">SUNI508_06784</name>
</gene>
<evidence type="ECO:0000256" key="7">
    <source>
        <dbReference type="SAM" id="MobiDB-lite"/>
    </source>
</evidence>
<evidence type="ECO:0000313" key="10">
    <source>
        <dbReference type="EMBL" id="KAK9420025.1"/>
    </source>
</evidence>